<feature type="region of interest" description="Disordered" evidence="1">
    <location>
        <begin position="534"/>
        <end position="553"/>
    </location>
</feature>
<organism evidence="3 4">
    <name type="scientific">Geodia barretti</name>
    <name type="common">Barrett's horny sponge</name>
    <dbReference type="NCBI Taxonomy" id="519541"/>
    <lineage>
        <taxon>Eukaryota</taxon>
        <taxon>Metazoa</taxon>
        <taxon>Porifera</taxon>
        <taxon>Demospongiae</taxon>
        <taxon>Heteroscleromorpha</taxon>
        <taxon>Tetractinellida</taxon>
        <taxon>Astrophorina</taxon>
        <taxon>Geodiidae</taxon>
        <taxon>Geodia</taxon>
    </lineage>
</organism>
<reference evidence="3" key="1">
    <citation type="submission" date="2023-03" db="EMBL/GenBank/DDBJ databases">
        <authorList>
            <person name="Steffen K."/>
            <person name="Cardenas P."/>
        </authorList>
    </citation>
    <scope>NUCLEOTIDE SEQUENCE</scope>
</reference>
<dbReference type="Pfam" id="PF13637">
    <property type="entry name" value="Ank_4"/>
    <property type="match status" value="1"/>
</dbReference>
<evidence type="ECO:0000313" key="3">
    <source>
        <dbReference type="EMBL" id="CAI8027110.1"/>
    </source>
</evidence>
<feature type="domain" description="Death" evidence="2">
    <location>
        <begin position="123"/>
        <end position="162"/>
    </location>
</feature>
<feature type="region of interest" description="Disordered" evidence="1">
    <location>
        <begin position="161"/>
        <end position="183"/>
    </location>
</feature>
<dbReference type="Gene3D" id="1.10.533.10">
    <property type="entry name" value="Death Domain, Fas"/>
    <property type="match status" value="1"/>
</dbReference>
<comment type="caution">
    <text evidence="3">The sequence shown here is derived from an EMBL/GenBank/DDBJ whole genome shotgun (WGS) entry which is preliminary data.</text>
</comment>
<proteinExistence type="predicted"/>
<dbReference type="Proteomes" id="UP001174909">
    <property type="component" value="Unassembled WGS sequence"/>
</dbReference>
<protein>
    <recommendedName>
        <fullName evidence="2">Death domain-containing protein</fullName>
    </recommendedName>
</protein>
<dbReference type="InterPro" id="IPR036770">
    <property type="entry name" value="Ankyrin_rpt-contain_sf"/>
</dbReference>
<dbReference type="SUPFAM" id="SSF47986">
    <property type="entry name" value="DEATH domain"/>
    <property type="match status" value="1"/>
</dbReference>
<gene>
    <name evidence="3" type="ORF">GBAR_LOCUS15516</name>
</gene>
<accession>A0AA35SBL7</accession>
<dbReference type="InterPro" id="IPR000488">
    <property type="entry name" value="Death_dom"/>
</dbReference>
<dbReference type="InterPro" id="IPR002110">
    <property type="entry name" value="Ankyrin_rpt"/>
</dbReference>
<dbReference type="EMBL" id="CASHTH010002258">
    <property type="protein sequence ID" value="CAI8027110.1"/>
    <property type="molecule type" value="Genomic_DNA"/>
</dbReference>
<dbReference type="Gene3D" id="1.25.40.20">
    <property type="entry name" value="Ankyrin repeat-containing domain"/>
    <property type="match status" value="1"/>
</dbReference>
<name>A0AA35SBL7_GEOBA</name>
<evidence type="ECO:0000259" key="2">
    <source>
        <dbReference type="PROSITE" id="PS50017"/>
    </source>
</evidence>
<dbReference type="InterPro" id="IPR011029">
    <property type="entry name" value="DEATH-like_dom_sf"/>
</dbReference>
<dbReference type="AlphaFoldDB" id="A0AA35SBL7"/>
<dbReference type="SUPFAM" id="SSF48403">
    <property type="entry name" value="Ankyrin repeat"/>
    <property type="match status" value="1"/>
</dbReference>
<keyword evidence="4" id="KW-1185">Reference proteome</keyword>
<dbReference type="GO" id="GO:0007165">
    <property type="term" value="P:signal transduction"/>
    <property type="evidence" value="ECO:0007669"/>
    <property type="project" value="InterPro"/>
</dbReference>
<evidence type="ECO:0000313" key="4">
    <source>
        <dbReference type="Proteomes" id="UP001174909"/>
    </source>
</evidence>
<sequence>MGYCSSDKNKVQLVKWLLSMGANPNISNKNGETPVIIAQGEDKRDILDLLQSCARPIHHSDKPTLQLLLRFPKKSGSVIEIIEHIGDKHHELGVRLLDDASGDTVCKIESQYGPEKTRFVTEAILRRWLLGAGRKPQSWTTLTTVLREIELNALAEEIEDNLDQPGEDSQPQQEHTTDRNNDSLPVAPLKQLFAGLRLILPLSASVLTVLLLLLLQTNPVLPPPPLGNISNQLIRTTHQHQLLQQDAKLLLKVDGDGKIKVSGVPILSMQAFLYNGRQVDFIWEDAGISLHIPESPYEGEIEISVAIFRTSDKYCIWSEGYRFMPPASACYKITASDTLPVPVRVRMQHCAIVEKEDSLVYLVAHGGPPFMFQPFHGGKFPTNESYGEIEITDFSWWQIFSPSTVVAIQVVYFDDSTACIVVTKNIPSDRTAVKEEYPSATEIDSYPMTCPCTTTKLAFSKADPNSHKGWGIKLLTTPAEINMNIVHGYIRHSVVPNIKVKLEWEGDGPPKEEYIQIRVKGGEDMETFPLKCSPPGRPADQYSHHSQPPHPVEELTGPQCNQIVRKLHGVDWVELANQLNLEDEIHAIAGACQQENPVACRLRQIVDRFINSQDLEPCYMTAEKIAGVLEALKYTKQADLIRSVCPSKGGLFPQPILQGITIVYLTSPEPSKNCHNSVKTLTALESSQLRICLTAF</sequence>
<evidence type="ECO:0000256" key="1">
    <source>
        <dbReference type="SAM" id="MobiDB-lite"/>
    </source>
</evidence>
<dbReference type="PROSITE" id="PS50017">
    <property type="entry name" value="DEATH_DOMAIN"/>
    <property type="match status" value="1"/>
</dbReference>